<dbReference type="AlphaFoldDB" id="A0A7S1Z5G9"/>
<evidence type="ECO:0000256" key="2">
    <source>
        <dbReference type="ARBA" id="ARBA00022679"/>
    </source>
</evidence>
<dbReference type="GO" id="GO:0006002">
    <property type="term" value="P:fructose 6-phosphate metabolic process"/>
    <property type="evidence" value="ECO:0007669"/>
    <property type="project" value="InterPro"/>
</dbReference>
<gene>
    <name evidence="8" type="ORF">DBRI1063_LOCUS10597</name>
</gene>
<comment type="cofactor">
    <cofactor evidence="1">
        <name>Mg(2+)</name>
        <dbReference type="ChEBI" id="CHEBI:18420"/>
    </cofactor>
</comment>
<dbReference type="GO" id="GO:0046872">
    <property type="term" value="F:metal ion binding"/>
    <property type="evidence" value="ECO:0007669"/>
    <property type="project" value="UniProtKB-KW"/>
</dbReference>
<evidence type="ECO:0000256" key="3">
    <source>
        <dbReference type="ARBA" id="ARBA00022723"/>
    </source>
</evidence>
<dbReference type="EMBL" id="HBGN01016476">
    <property type="protein sequence ID" value="CAD9329132.1"/>
    <property type="molecule type" value="Transcribed_RNA"/>
</dbReference>
<name>A0A7S1Z5G9_9STRA</name>
<dbReference type="InterPro" id="IPR050929">
    <property type="entry name" value="PFKA"/>
</dbReference>
<reference evidence="8" key="1">
    <citation type="submission" date="2021-01" db="EMBL/GenBank/DDBJ databases">
        <authorList>
            <person name="Corre E."/>
            <person name="Pelletier E."/>
            <person name="Niang G."/>
            <person name="Scheremetjew M."/>
            <person name="Finn R."/>
            <person name="Kale V."/>
            <person name="Holt S."/>
            <person name="Cochrane G."/>
            <person name="Meng A."/>
            <person name="Brown T."/>
            <person name="Cohen L."/>
        </authorList>
    </citation>
    <scope>NUCLEOTIDE SEQUENCE</scope>
    <source>
        <strain evidence="8">Pop2</strain>
    </source>
</reference>
<dbReference type="PANTHER" id="PTHR45770">
    <property type="entry name" value="ATP-DEPENDENT 6-PHOSPHOFRUCTOKINASE 1"/>
    <property type="match status" value="1"/>
</dbReference>
<evidence type="ECO:0000256" key="4">
    <source>
        <dbReference type="ARBA" id="ARBA00022777"/>
    </source>
</evidence>
<keyword evidence="2" id="KW-0808">Transferase</keyword>
<feature type="region of interest" description="Disordered" evidence="6">
    <location>
        <begin position="238"/>
        <end position="261"/>
    </location>
</feature>
<keyword evidence="4" id="KW-0418">Kinase</keyword>
<dbReference type="InterPro" id="IPR022953">
    <property type="entry name" value="ATP_PFK"/>
</dbReference>
<evidence type="ECO:0000313" key="8">
    <source>
        <dbReference type="EMBL" id="CAD9329132.1"/>
    </source>
</evidence>
<dbReference type="GO" id="GO:0003872">
    <property type="term" value="F:6-phosphofructokinase activity"/>
    <property type="evidence" value="ECO:0007669"/>
    <property type="project" value="InterPro"/>
</dbReference>
<evidence type="ECO:0000259" key="7">
    <source>
        <dbReference type="Pfam" id="PF00365"/>
    </source>
</evidence>
<dbReference type="InterPro" id="IPR000023">
    <property type="entry name" value="Phosphofructokinase_dom"/>
</dbReference>
<evidence type="ECO:0000256" key="1">
    <source>
        <dbReference type="ARBA" id="ARBA00001946"/>
    </source>
</evidence>
<evidence type="ECO:0000256" key="6">
    <source>
        <dbReference type="SAM" id="MobiDB-lite"/>
    </source>
</evidence>
<dbReference type="Gene3D" id="3.40.50.460">
    <property type="entry name" value="Phosphofructokinase domain"/>
    <property type="match status" value="1"/>
</dbReference>
<organism evidence="8">
    <name type="scientific">Ditylum brightwellii</name>
    <dbReference type="NCBI Taxonomy" id="49249"/>
    <lineage>
        <taxon>Eukaryota</taxon>
        <taxon>Sar</taxon>
        <taxon>Stramenopiles</taxon>
        <taxon>Ochrophyta</taxon>
        <taxon>Bacillariophyta</taxon>
        <taxon>Mediophyceae</taxon>
        <taxon>Lithodesmiophycidae</taxon>
        <taxon>Lithodesmiales</taxon>
        <taxon>Lithodesmiaceae</taxon>
        <taxon>Ditylum</taxon>
    </lineage>
</organism>
<protein>
    <recommendedName>
        <fullName evidence="7">Phosphofructokinase domain-containing protein</fullName>
    </recommendedName>
</protein>
<proteinExistence type="predicted"/>
<evidence type="ECO:0000256" key="5">
    <source>
        <dbReference type="ARBA" id="ARBA00022842"/>
    </source>
</evidence>
<sequence length="261" mass="27993">MDVSVAGIPKTIDNDVDYIDRSFGFASAVEAAQGAIRSAKTEATCNLPNGIGIVKLMGRSAGFIAVHATLGSGDVDLCLVPEVPIVLEGEKGCLPHLMRRVKRKGFAVIVVAEGAGEELLGTSTEVDASGNKKLPQIGEFMKKEIEAYFKKQGDEATVKYIDPSYMIRSIPANAADSLYCMQLGQNAVHGAMAGFTGFSVGLCNNKMVFLPIPELVSTSPRMMSPRGRTWERILAVTRQPNTVPPLQPGETPYDSHAPLLR</sequence>
<dbReference type="UniPathway" id="UPA00109">
    <property type="reaction ID" value="UER00182"/>
</dbReference>
<dbReference type="PRINTS" id="PR00476">
    <property type="entry name" value="PHFRCTKINASE"/>
</dbReference>
<dbReference type="Pfam" id="PF00365">
    <property type="entry name" value="PFK"/>
    <property type="match status" value="1"/>
</dbReference>
<dbReference type="InterPro" id="IPR035966">
    <property type="entry name" value="PKF_sf"/>
</dbReference>
<dbReference type="SUPFAM" id="SSF53784">
    <property type="entry name" value="Phosphofructokinase"/>
    <property type="match status" value="1"/>
</dbReference>
<keyword evidence="5" id="KW-0460">Magnesium</keyword>
<keyword evidence="3" id="KW-0479">Metal-binding</keyword>
<accession>A0A7S1Z5G9</accession>
<feature type="domain" description="Phosphofructokinase" evidence="7">
    <location>
        <begin position="3"/>
        <end position="189"/>
    </location>
</feature>